<dbReference type="InterPro" id="IPR004358">
    <property type="entry name" value="Sig_transdc_His_kin-like_C"/>
</dbReference>
<dbReference type="Pfam" id="PF02518">
    <property type="entry name" value="HATPase_c"/>
    <property type="match status" value="1"/>
</dbReference>
<dbReference type="SMART" id="SM00388">
    <property type="entry name" value="HisKA"/>
    <property type="match status" value="1"/>
</dbReference>
<dbReference type="CDD" id="cd00082">
    <property type="entry name" value="HisKA"/>
    <property type="match status" value="1"/>
</dbReference>
<dbReference type="EC" id="2.7.13.3" evidence="3"/>
<sequence>MKLRTKTHFYSSVLFAVMLLVANVTVYFIFYKLTIDRELDQFEAETQQASEVIRETDNRAATAELLRAYVPLNGMIRIVNERKLDNSSEPLVTAVSETALREQPAIFYPNRQAERITISGKSYGFVSIPFIRPDGNVANIQATKSLEELMALLGILRIVLISVSAAVMIPAIVSSGILGSLIMRPIEAMTKTMQEITRSGKFVKLKQDVRSQDELVEMGNTFNEMIGLLETSFTKQEQFVSNASHELKTPLTVIESYASLLKRRGQQRPELIMESVEAIHSEAVRMKVMTDQLLLLAKPHRNWVHAMTNIELLPLVEQMTTSFRSTYNRELTVISEGDKPHIAYSDEDMLKQLLVILLDNARKYSSGEITVKIGANQCHRFIEVIDRGMGIPEDELELVFNRFYRVDKARTKDAEHDGGAGLGLSLAKEISEVIGAKIVLQSREGEGTTAILFLPPVRSAHPALSQ</sequence>
<keyword evidence="8" id="KW-0547">Nucleotide-binding</keyword>
<evidence type="ECO:0000256" key="1">
    <source>
        <dbReference type="ARBA" id="ARBA00000085"/>
    </source>
</evidence>
<feature type="transmembrane region" description="Helical" evidence="14">
    <location>
        <begin position="155"/>
        <end position="183"/>
    </location>
</feature>
<accession>A0ABV6JIA8</accession>
<keyword evidence="7 14" id="KW-0812">Transmembrane</keyword>
<evidence type="ECO:0000256" key="7">
    <source>
        <dbReference type="ARBA" id="ARBA00022692"/>
    </source>
</evidence>
<gene>
    <name evidence="17" type="ORF">ACFFJ8_23280</name>
</gene>
<keyword evidence="5" id="KW-0597">Phosphoprotein</keyword>
<dbReference type="PANTHER" id="PTHR45436">
    <property type="entry name" value="SENSOR HISTIDINE KINASE YKOH"/>
    <property type="match status" value="1"/>
</dbReference>
<dbReference type="PRINTS" id="PR00344">
    <property type="entry name" value="BCTRLSENSOR"/>
</dbReference>
<dbReference type="CDD" id="cd06225">
    <property type="entry name" value="HAMP"/>
    <property type="match status" value="1"/>
</dbReference>
<reference evidence="17 18" key="1">
    <citation type="submission" date="2024-09" db="EMBL/GenBank/DDBJ databases">
        <authorList>
            <person name="Sun Q."/>
            <person name="Mori K."/>
        </authorList>
    </citation>
    <scope>NUCLEOTIDE SEQUENCE [LARGE SCALE GENOMIC DNA]</scope>
    <source>
        <strain evidence="17 18">CCM 4839</strain>
    </source>
</reference>
<evidence type="ECO:0000256" key="5">
    <source>
        <dbReference type="ARBA" id="ARBA00022553"/>
    </source>
</evidence>
<dbReference type="InterPro" id="IPR003660">
    <property type="entry name" value="HAMP_dom"/>
</dbReference>
<protein>
    <recommendedName>
        <fullName evidence="3">histidine kinase</fullName>
        <ecNumber evidence="3">2.7.13.3</ecNumber>
    </recommendedName>
</protein>
<evidence type="ECO:0000256" key="9">
    <source>
        <dbReference type="ARBA" id="ARBA00022777"/>
    </source>
</evidence>
<dbReference type="SMART" id="SM00304">
    <property type="entry name" value="HAMP"/>
    <property type="match status" value="1"/>
</dbReference>
<evidence type="ECO:0000256" key="13">
    <source>
        <dbReference type="ARBA" id="ARBA00023136"/>
    </source>
</evidence>
<evidence type="ECO:0000256" key="14">
    <source>
        <dbReference type="SAM" id="Phobius"/>
    </source>
</evidence>
<dbReference type="InterPro" id="IPR036890">
    <property type="entry name" value="HATPase_C_sf"/>
</dbReference>
<dbReference type="RefSeq" id="WP_204815430.1">
    <property type="nucleotide sequence ID" value="NZ_JANHOF010000001.1"/>
</dbReference>
<dbReference type="InterPro" id="IPR003594">
    <property type="entry name" value="HATPase_dom"/>
</dbReference>
<evidence type="ECO:0000313" key="18">
    <source>
        <dbReference type="Proteomes" id="UP001589818"/>
    </source>
</evidence>
<dbReference type="Pfam" id="PF00672">
    <property type="entry name" value="HAMP"/>
    <property type="match status" value="1"/>
</dbReference>
<comment type="catalytic activity">
    <reaction evidence="1">
        <text>ATP + protein L-histidine = ADP + protein N-phospho-L-histidine.</text>
        <dbReference type="EC" id="2.7.13.3"/>
    </reaction>
</comment>
<dbReference type="SMART" id="SM00387">
    <property type="entry name" value="HATPase_c"/>
    <property type="match status" value="1"/>
</dbReference>
<comment type="caution">
    <text evidence="17">The sequence shown here is derived from an EMBL/GenBank/DDBJ whole genome shotgun (WGS) entry which is preliminary data.</text>
</comment>
<dbReference type="GO" id="GO:0016301">
    <property type="term" value="F:kinase activity"/>
    <property type="evidence" value="ECO:0007669"/>
    <property type="project" value="UniProtKB-KW"/>
</dbReference>
<dbReference type="SUPFAM" id="SSF47384">
    <property type="entry name" value="Homodimeric domain of signal transducing histidine kinase"/>
    <property type="match status" value="1"/>
</dbReference>
<organism evidence="17 18">
    <name type="scientific">Paenibacillus mendelii</name>
    <dbReference type="NCBI Taxonomy" id="206163"/>
    <lineage>
        <taxon>Bacteria</taxon>
        <taxon>Bacillati</taxon>
        <taxon>Bacillota</taxon>
        <taxon>Bacilli</taxon>
        <taxon>Bacillales</taxon>
        <taxon>Paenibacillaceae</taxon>
        <taxon>Paenibacillus</taxon>
    </lineage>
</organism>
<dbReference type="SUPFAM" id="SSF55874">
    <property type="entry name" value="ATPase domain of HSP90 chaperone/DNA topoisomerase II/histidine kinase"/>
    <property type="match status" value="1"/>
</dbReference>
<dbReference type="Gene3D" id="3.30.565.10">
    <property type="entry name" value="Histidine kinase-like ATPase, C-terminal domain"/>
    <property type="match status" value="1"/>
</dbReference>
<dbReference type="PROSITE" id="PS50885">
    <property type="entry name" value="HAMP"/>
    <property type="match status" value="1"/>
</dbReference>
<evidence type="ECO:0000313" key="17">
    <source>
        <dbReference type="EMBL" id="MFC0394273.1"/>
    </source>
</evidence>
<dbReference type="Gene3D" id="1.10.287.130">
    <property type="match status" value="1"/>
</dbReference>
<dbReference type="InterPro" id="IPR005467">
    <property type="entry name" value="His_kinase_dom"/>
</dbReference>
<keyword evidence="9 17" id="KW-0418">Kinase</keyword>
<dbReference type="Proteomes" id="UP001589818">
    <property type="component" value="Unassembled WGS sequence"/>
</dbReference>
<keyword evidence="6" id="KW-0808">Transferase</keyword>
<comment type="subcellular location">
    <subcellularLocation>
        <location evidence="2">Cell membrane</location>
        <topology evidence="2">Multi-pass membrane protein</topology>
    </subcellularLocation>
</comment>
<evidence type="ECO:0000256" key="10">
    <source>
        <dbReference type="ARBA" id="ARBA00022840"/>
    </source>
</evidence>
<dbReference type="EMBL" id="JBHLVF010000041">
    <property type="protein sequence ID" value="MFC0394273.1"/>
    <property type="molecule type" value="Genomic_DNA"/>
</dbReference>
<keyword evidence="13 14" id="KW-0472">Membrane</keyword>
<keyword evidence="12" id="KW-0902">Two-component regulatory system</keyword>
<evidence type="ECO:0000256" key="6">
    <source>
        <dbReference type="ARBA" id="ARBA00022679"/>
    </source>
</evidence>
<feature type="domain" description="HAMP" evidence="16">
    <location>
        <begin position="180"/>
        <end position="234"/>
    </location>
</feature>
<keyword evidence="4" id="KW-1003">Cell membrane</keyword>
<evidence type="ECO:0000256" key="12">
    <source>
        <dbReference type="ARBA" id="ARBA00023012"/>
    </source>
</evidence>
<dbReference type="Gene3D" id="6.10.340.10">
    <property type="match status" value="1"/>
</dbReference>
<dbReference type="InterPro" id="IPR003661">
    <property type="entry name" value="HisK_dim/P_dom"/>
</dbReference>
<evidence type="ECO:0000256" key="11">
    <source>
        <dbReference type="ARBA" id="ARBA00022989"/>
    </source>
</evidence>
<evidence type="ECO:0000259" key="15">
    <source>
        <dbReference type="PROSITE" id="PS50109"/>
    </source>
</evidence>
<dbReference type="CDD" id="cd00075">
    <property type="entry name" value="HATPase"/>
    <property type="match status" value="1"/>
</dbReference>
<evidence type="ECO:0000256" key="8">
    <source>
        <dbReference type="ARBA" id="ARBA00022741"/>
    </source>
</evidence>
<keyword evidence="18" id="KW-1185">Reference proteome</keyword>
<evidence type="ECO:0000259" key="16">
    <source>
        <dbReference type="PROSITE" id="PS50885"/>
    </source>
</evidence>
<feature type="transmembrane region" description="Helical" evidence="14">
    <location>
        <begin position="12"/>
        <end position="30"/>
    </location>
</feature>
<feature type="domain" description="Histidine kinase" evidence="15">
    <location>
        <begin position="242"/>
        <end position="458"/>
    </location>
</feature>
<dbReference type="InterPro" id="IPR050428">
    <property type="entry name" value="TCS_sensor_his_kinase"/>
</dbReference>
<evidence type="ECO:0000256" key="4">
    <source>
        <dbReference type="ARBA" id="ARBA00022475"/>
    </source>
</evidence>
<keyword evidence="10" id="KW-0067">ATP-binding</keyword>
<proteinExistence type="predicted"/>
<dbReference type="PROSITE" id="PS50109">
    <property type="entry name" value="HIS_KIN"/>
    <property type="match status" value="1"/>
</dbReference>
<dbReference type="PANTHER" id="PTHR45436:SF5">
    <property type="entry name" value="SENSOR HISTIDINE KINASE TRCS"/>
    <property type="match status" value="1"/>
</dbReference>
<keyword evidence="11 14" id="KW-1133">Transmembrane helix</keyword>
<dbReference type="InterPro" id="IPR036097">
    <property type="entry name" value="HisK_dim/P_sf"/>
</dbReference>
<evidence type="ECO:0000256" key="3">
    <source>
        <dbReference type="ARBA" id="ARBA00012438"/>
    </source>
</evidence>
<dbReference type="Pfam" id="PF00512">
    <property type="entry name" value="HisKA"/>
    <property type="match status" value="1"/>
</dbReference>
<name>A0ABV6JIA8_9BACL</name>
<evidence type="ECO:0000256" key="2">
    <source>
        <dbReference type="ARBA" id="ARBA00004651"/>
    </source>
</evidence>